<dbReference type="NCBIfam" id="TIGR01549">
    <property type="entry name" value="HAD-SF-IA-v1"/>
    <property type="match status" value="1"/>
</dbReference>
<keyword evidence="1" id="KW-0378">Hydrolase</keyword>
<dbReference type="InterPro" id="IPR023214">
    <property type="entry name" value="HAD_sf"/>
</dbReference>
<dbReference type="Pfam" id="PF13344">
    <property type="entry name" value="Hydrolase_6"/>
    <property type="match status" value="1"/>
</dbReference>
<accession>A0A6J4ME74</accession>
<name>A0A6J4ME74_9ACTN</name>
<dbReference type="InterPro" id="IPR006357">
    <property type="entry name" value="HAD-SF_hydro_IIA"/>
</dbReference>
<dbReference type="Pfam" id="PF13242">
    <property type="entry name" value="Hydrolase_like"/>
    <property type="match status" value="1"/>
</dbReference>
<protein>
    <submittedName>
        <fullName evidence="1">4-nitrophenylphosphatase</fullName>
        <ecNumber evidence="1">3.1.3.41</ecNumber>
    </submittedName>
</protein>
<dbReference type="PANTHER" id="PTHR19288">
    <property type="entry name" value="4-NITROPHENYLPHOSPHATASE-RELATED"/>
    <property type="match status" value="1"/>
</dbReference>
<gene>
    <name evidence="1" type="ORF">AVDCRST_MAG36-2351</name>
</gene>
<proteinExistence type="predicted"/>
<reference evidence="1" key="1">
    <citation type="submission" date="2020-02" db="EMBL/GenBank/DDBJ databases">
        <authorList>
            <person name="Meier V. D."/>
        </authorList>
    </citation>
    <scope>NUCLEOTIDE SEQUENCE</scope>
    <source>
        <strain evidence="1">AVDCRST_MAG36</strain>
    </source>
</reference>
<dbReference type="EC" id="3.1.3.41" evidence="1"/>
<dbReference type="NCBIfam" id="TIGR01460">
    <property type="entry name" value="HAD-SF-IIA"/>
    <property type="match status" value="1"/>
</dbReference>
<dbReference type="GO" id="GO:0016791">
    <property type="term" value="F:phosphatase activity"/>
    <property type="evidence" value="ECO:0007669"/>
    <property type="project" value="TreeGrafter"/>
</dbReference>
<dbReference type="AlphaFoldDB" id="A0A6J4ME74"/>
<sequence length="340" mass="35104">MLESRAPLAEAYDLAMLDLDGVVYVGADAVPGVAEHLRHARSAGMSLAYVTNNASRPPEDVADHLRRLGLPAAADDVVTSAQAAARLVRDRAPAGEQVFVIGGTGLFRALEERGLVGTQDADAGCVAVVSGYAPELTWQTVIEGSVLIRGGLPWVASNTDRTIPTPRGPGPGAGVLVEAIRGYAGVDPVVAGKPEPPLFQETQRRCGGRRPLVVGDRLDTDIEGATRAGFDSLLVLTGVTGLAELVTAGPALRPSYVAADLAALSRPQSVPRADADGWSHGGCTAVVTDGRLTVSGTPADPDSWWQLVAAAAWDHLDATGRPVDTAGLAVPEPAPETSRG</sequence>
<dbReference type="Gene3D" id="3.40.50.1000">
    <property type="entry name" value="HAD superfamily/HAD-like"/>
    <property type="match status" value="2"/>
</dbReference>
<dbReference type="InterPro" id="IPR006439">
    <property type="entry name" value="HAD-SF_hydro_IA"/>
</dbReference>
<dbReference type="EMBL" id="CADCUH010000154">
    <property type="protein sequence ID" value="CAA9356893.1"/>
    <property type="molecule type" value="Genomic_DNA"/>
</dbReference>
<dbReference type="GO" id="GO:0005737">
    <property type="term" value="C:cytoplasm"/>
    <property type="evidence" value="ECO:0007669"/>
    <property type="project" value="TreeGrafter"/>
</dbReference>
<evidence type="ECO:0000313" key="1">
    <source>
        <dbReference type="EMBL" id="CAA9356893.1"/>
    </source>
</evidence>
<organism evidence="1">
    <name type="scientific">uncultured Nocardioidaceae bacterium</name>
    <dbReference type="NCBI Taxonomy" id="253824"/>
    <lineage>
        <taxon>Bacteria</taxon>
        <taxon>Bacillati</taxon>
        <taxon>Actinomycetota</taxon>
        <taxon>Actinomycetes</taxon>
        <taxon>Propionibacteriales</taxon>
        <taxon>Nocardioidaceae</taxon>
        <taxon>environmental samples</taxon>
    </lineage>
</organism>
<dbReference type="PANTHER" id="PTHR19288:SF95">
    <property type="entry name" value="D-GLYCEROL 3-PHOSPHATE PHOSPHATASE"/>
    <property type="match status" value="1"/>
</dbReference>
<dbReference type="InterPro" id="IPR036412">
    <property type="entry name" value="HAD-like_sf"/>
</dbReference>
<dbReference type="SUPFAM" id="SSF56784">
    <property type="entry name" value="HAD-like"/>
    <property type="match status" value="1"/>
</dbReference>